<name>G0MW19_CAEBE</name>
<keyword evidence="3" id="KW-1185">Reference proteome</keyword>
<reference evidence="3" key="1">
    <citation type="submission" date="2011-07" db="EMBL/GenBank/DDBJ databases">
        <authorList>
            <consortium name="Caenorhabditis brenneri Sequencing and Analysis Consortium"/>
            <person name="Wilson R.K."/>
        </authorList>
    </citation>
    <scope>NUCLEOTIDE SEQUENCE [LARGE SCALE GENOMIC DNA]</scope>
    <source>
        <strain evidence="3">PB2801</strain>
    </source>
</reference>
<dbReference type="AlphaFoldDB" id="G0MW19"/>
<organism evidence="3">
    <name type="scientific">Caenorhabditis brenneri</name>
    <name type="common">Nematode worm</name>
    <dbReference type="NCBI Taxonomy" id="135651"/>
    <lineage>
        <taxon>Eukaryota</taxon>
        <taxon>Metazoa</taxon>
        <taxon>Ecdysozoa</taxon>
        <taxon>Nematoda</taxon>
        <taxon>Chromadorea</taxon>
        <taxon>Rhabditida</taxon>
        <taxon>Rhabditina</taxon>
        <taxon>Rhabditomorpha</taxon>
        <taxon>Rhabditoidea</taxon>
        <taxon>Rhabditidae</taxon>
        <taxon>Peloderinae</taxon>
        <taxon>Caenorhabditis</taxon>
    </lineage>
</organism>
<dbReference type="Proteomes" id="UP000008068">
    <property type="component" value="Unassembled WGS sequence"/>
</dbReference>
<protein>
    <submittedName>
        <fullName evidence="2">Uncharacterized protein</fullName>
    </submittedName>
</protein>
<dbReference type="HOGENOM" id="CLU_1817465_0_0_1"/>
<gene>
    <name evidence="2" type="ORF">CAEBREN_25010</name>
</gene>
<evidence type="ECO:0000313" key="3">
    <source>
        <dbReference type="Proteomes" id="UP000008068"/>
    </source>
</evidence>
<evidence type="ECO:0000256" key="1">
    <source>
        <dbReference type="SAM" id="MobiDB-lite"/>
    </source>
</evidence>
<sequence>MLSIRHDGEKCIDPSGWDDDRMREEDYFSMCREIQHLDEEEPACSTTTSNQESAAPPYGCCGQCTNGATQGSSHSKRRASCNPGNVHKLREQDSEFWKWPKLRGWYCPLEMMISTRRWNPAKTPSSQSSRSRGRRKGRGGCR</sequence>
<proteinExistence type="predicted"/>
<accession>G0MW19</accession>
<dbReference type="InParanoid" id="G0MW19"/>
<dbReference type="EMBL" id="GL379815">
    <property type="protein sequence ID" value="EGT45259.1"/>
    <property type="molecule type" value="Genomic_DNA"/>
</dbReference>
<evidence type="ECO:0000313" key="2">
    <source>
        <dbReference type="EMBL" id="EGT45259.1"/>
    </source>
</evidence>
<feature type="compositionally biased region" description="Basic residues" evidence="1">
    <location>
        <begin position="131"/>
        <end position="142"/>
    </location>
</feature>
<feature type="region of interest" description="Disordered" evidence="1">
    <location>
        <begin position="117"/>
        <end position="142"/>
    </location>
</feature>